<dbReference type="InterPro" id="IPR000292">
    <property type="entry name" value="For/NO2_transpt"/>
</dbReference>
<keyword evidence="2 7" id="KW-0812">Transmembrane</keyword>
<dbReference type="InterPro" id="IPR023271">
    <property type="entry name" value="Aquaporin-like"/>
</dbReference>
<dbReference type="GO" id="GO:0005886">
    <property type="term" value="C:plasma membrane"/>
    <property type="evidence" value="ECO:0007669"/>
    <property type="project" value="TreeGrafter"/>
</dbReference>
<feature type="transmembrane region" description="Helical" evidence="7">
    <location>
        <begin position="281"/>
        <end position="314"/>
    </location>
</feature>
<dbReference type="PANTHER" id="PTHR30520">
    <property type="entry name" value="FORMATE TRANSPORTER-RELATED"/>
    <property type="match status" value="1"/>
</dbReference>
<sequence>MNKNNNIEEEIRSLKELDYGVLDAQHSFMVDGVLGGFKAAIHKLHYTFIKQILLGIMSGVIIGFGYVACIIAMVSLKGTGFEAFGTILLGFIFPGCIIMITFLGGGLFTSHVFSTIPVFKGCGSKRLYLKGIFGVLLGNFIGTFIFVAIFSGAGGLWDNVPFLNKVFDIAMHKLYLVNHDLQSNGSIKAVSILATIGIGICSGILCNIMVCSTLPLASTTKNAAAVILLMVFPIAYFAIGGFQHGPANSFFMWMLLFEAIFNHSQVAITNGSGEVLLRPEFYHFALFIALSTIPTLIGNWIGGALLLPGVLYFINKEYASILFKKIKLEYLEEKMGSFKEIADKQIKKIDKKLKQKKANIEARESENKSE</sequence>
<name>A0A2K8SCY3_9MOLU</name>
<feature type="transmembrane region" description="Helical" evidence="7">
    <location>
        <begin position="189"/>
        <end position="211"/>
    </location>
</feature>
<proteinExistence type="inferred from homology"/>
<dbReference type="OrthoDB" id="391622at2"/>
<evidence type="ECO:0000256" key="2">
    <source>
        <dbReference type="ARBA" id="ARBA00022692"/>
    </source>
</evidence>
<evidence type="ECO:0000313" key="8">
    <source>
        <dbReference type="EMBL" id="AUB31302.1"/>
    </source>
</evidence>
<dbReference type="PANTHER" id="PTHR30520:SF6">
    <property type="entry name" value="FORMATE_NITRATE FAMILY TRANSPORTER (EUROFUNG)"/>
    <property type="match status" value="1"/>
</dbReference>
<accession>A0A2K8SCY3</accession>
<comment type="similarity">
    <text evidence="5">Belongs to the FNT transporter (TC 1.A.16) family.</text>
</comment>
<evidence type="ECO:0000313" key="9">
    <source>
        <dbReference type="Proteomes" id="UP000231823"/>
    </source>
</evidence>
<evidence type="ECO:0000256" key="5">
    <source>
        <dbReference type="ARBA" id="ARBA00049660"/>
    </source>
</evidence>
<dbReference type="Pfam" id="PF01226">
    <property type="entry name" value="Form_Nir_trans"/>
    <property type="match status" value="1"/>
</dbReference>
<keyword evidence="3 7" id="KW-1133">Transmembrane helix</keyword>
<comment type="subcellular location">
    <subcellularLocation>
        <location evidence="1">Membrane</location>
        <topology evidence="1">Multi-pass membrane protein</topology>
    </subcellularLocation>
</comment>
<dbReference type="GO" id="GO:0015707">
    <property type="term" value="P:nitrite transport"/>
    <property type="evidence" value="ECO:0007669"/>
    <property type="project" value="TreeGrafter"/>
</dbReference>
<evidence type="ECO:0000256" key="3">
    <source>
        <dbReference type="ARBA" id="ARBA00022989"/>
    </source>
</evidence>
<dbReference type="KEGG" id="sfz:SFLOR_v1c02410"/>
<keyword evidence="6" id="KW-0175">Coiled coil</keyword>
<dbReference type="Gene3D" id="1.20.1080.10">
    <property type="entry name" value="Glycerol uptake facilitator protein"/>
    <property type="match status" value="1"/>
</dbReference>
<evidence type="ECO:0000256" key="1">
    <source>
        <dbReference type="ARBA" id="ARBA00004141"/>
    </source>
</evidence>
<reference evidence="8 9" key="1">
    <citation type="submission" date="2017-12" db="EMBL/GenBank/DDBJ databases">
        <title>Complete genome sequence of Spiroplasma floricola 23-6 (ATCC 29989).</title>
        <authorList>
            <person name="Tsai Y.-M."/>
            <person name="Wu P.-S."/>
            <person name="Lo W.-S."/>
            <person name="Kuo C.-H."/>
        </authorList>
    </citation>
    <scope>NUCLEOTIDE SEQUENCE [LARGE SCALE GENOMIC DNA]</scope>
    <source>
        <strain evidence="8 9">23-6</strain>
    </source>
</reference>
<evidence type="ECO:0000256" key="6">
    <source>
        <dbReference type="SAM" id="Coils"/>
    </source>
</evidence>
<protein>
    <submittedName>
        <fullName evidence="8">Formate/nitrite transporter</fullName>
    </submittedName>
</protein>
<organism evidence="8 9">
    <name type="scientific">Spiroplasma floricola 23-6</name>
    <dbReference type="NCBI Taxonomy" id="1336749"/>
    <lineage>
        <taxon>Bacteria</taxon>
        <taxon>Bacillati</taxon>
        <taxon>Mycoplasmatota</taxon>
        <taxon>Mollicutes</taxon>
        <taxon>Entomoplasmatales</taxon>
        <taxon>Spiroplasmataceae</taxon>
        <taxon>Spiroplasma</taxon>
    </lineage>
</organism>
<dbReference type="RefSeq" id="WP_100916291.1">
    <property type="nucleotide sequence ID" value="NZ_CP025057.1"/>
</dbReference>
<dbReference type="Proteomes" id="UP000231823">
    <property type="component" value="Chromosome"/>
</dbReference>
<evidence type="ECO:0000256" key="7">
    <source>
        <dbReference type="SAM" id="Phobius"/>
    </source>
</evidence>
<feature type="transmembrane region" description="Helical" evidence="7">
    <location>
        <begin position="131"/>
        <end position="157"/>
    </location>
</feature>
<dbReference type="AlphaFoldDB" id="A0A2K8SCY3"/>
<feature type="transmembrane region" description="Helical" evidence="7">
    <location>
        <begin position="87"/>
        <end position="110"/>
    </location>
</feature>
<feature type="coiled-coil region" evidence="6">
    <location>
        <begin position="339"/>
        <end position="366"/>
    </location>
</feature>
<dbReference type="EMBL" id="CP025057">
    <property type="protein sequence ID" value="AUB31302.1"/>
    <property type="molecule type" value="Genomic_DNA"/>
</dbReference>
<feature type="transmembrane region" description="Helical" evidence="7">
    <location>
        <begin position="223"/>
        <end position="242"/>
    </location>
</feature>
<keyword evidence="9" id="KW-1185">Reference proteome</keyword>
<feature type="transmembrane region" description="Helical" evidence="7">
    <location>
        <begin position="52"/>
        <end position="75"/>
    </location>
</feature>
<keyword evidence="4 7" id="KW-0472">Membrane</keyword>
<evidence type="ECO:0000256" key="4">
    <source>
        <dbReference type="ARBA" id="ARBA00023136"/>
    </source>
</evidence>
<gene>
    <name evidence="8" type="primary">focA</name>
    <name evidence="8" type="ORF">SFLOR_v1c02410</name>
</gene>
<dbReference type="GO" id="GO:0015513">
    <property type="term" value="F:high-affinity secondary active nitrite transmembrane transporter activity"/>
    <property type="evidence" value="ECO:0007669"/>
    <property type="project" value="TreeGrafter"/>
</dbReference>